<feature type="transmembrane region" description="Helical" evidence="1">
    <location>
        <begin position="177"/>
        <end position="195"/>
    </location>
</feature>
<accession>A0AAV8T3S3</accession>
<reference evidence="2 3" key="1">
    <citation type="submission" date="2021-09" db="EMBL/GenBank/DDBJ databases">
        <title>Genomic insights and catalytic innovation underlie evolution of tropane alkaloids biosynthesis.</title>
        <authorList>
            <person name="Wang Y.-J."/>
            <person name="Tian T."/>
            <person name="Huang J.-P."/>
            <person name="Huang S.-X."/>
        </authorList>
    </citation>
    <scope>NUCLEOTIDE SEQUENCE [LARGE SCALE GENOMIC DNA]</scope>
    <source>
        <strain evidence="2">KIB-2018</strain>
        <tissue evidence="2">Leaf</tissue>
    </source>
</reference>
<protein>
    <submittedName>
        <fullName evidence="2">Uncharacterized protein</fullName>
    </submittedName>
</protein>
<keyword evidence="1" id="KW-0472">Membrane</keyword>
<proteinExistence type="predicted"/>
<evidence type="ECO:0000256" key="1">
    <source>
        <dbReference type="SAM" id="Phobius"/>
    </source>
</evidence>
<dbReference type="EMBL" id="JAIWQS010000007">
    <property type="protein sequence ID" value="KAJ8761041.1"/>
    <property type="molecule type" value="Genomic_DNA"/>
</dbReference>
<sequence length="196" mass="21747">MGNKHSTTGYYRLHHSDRDFITKPLLAPDTEVMEQTLPEKVASLEEAVKEIKSCVSSMETKFQSIISRNSCSKTLVEKKREEGIETMKKKQVALERKVKELTDIVKGMQSPESANSKVPTVIQSGILNSIPDLIDMRDQAVCVTDKPTKVVSDTTPSSELHIWSSEVQSSNDPVDDLNGCLVVLIFLVAILIGLFL</sequence>
<keyword evidence="1" id="KW-0812">Transmembrane</keyword>
<organism evidence="2 3">
    <name type="scientific">Erythroxylum novogranatense</name>
    <dbReference type="NCBI Taxonomy" id="1862640"/>
    <lineage>
        <taxon>Eukaryota</taxon>
        <taxon>Viridiplantae</taxon>
        <taxon>Streptophyta</taxon>
        <taxon>Embryophyta</taxon>
        <taxon>Tracheophyta</taxon>
        <taxon>Spermatophyta</taxon>
        <taxon>Magnoliopsida</taxon>
        <taxon>eudicotyledons</taxon>
        <taxon>Gunneridae</taxon>
        <taxon>Pentapetalae</taxon>
        <taxon>rosids</taxon>
        <taxon>fabids</taxon>
        <taxon>Malpighiales</taxon>
        <taxon>Erythroxylaceae</taxon>
        <taxon>Erythroxylum</taxon>
    </lineage>
</organism>
<gene>
    <name evidence="2" type="ORF">K2173_025748</name>
</gene>
<name>A0AAV8T3S3_9ROSI</name>
<dbReference type="AlphaFoldDB" id="A0AAV8T3S3"/>
<evidence type="ECO:0000313" key="2">
    <source>
        <dbReference type="EMBL" id="KAJ8761041.1"/>
    </source>
</evidence>
<comment type="caution">
    <text evidence="2">The sequence shown here is derived from an EMBL/GenBank/DDBJ whole genome shotgun (WGS) entry which is preliminary data.</text>
</comment>
<dbReference type="Proteomes" id="UP001159364">
    <property type="component" value="Linkage Group LG07"/>
</dbReference>
<keyword evidence="1" id="KW-1133">Transmembrane helix</keyword>
<keyword evidence="3" id="KW-1185">Reference proteome</keyword>
<evidence type="ECO:0000313" key="3">
    <source>
        <dbReference type="Proteomes" id="UP001159364"/>
    </source>
</evidence>